<sequence>VRPVSPAAHEASQRRALRIARAAQMAPLLAATPSLVRAPRAGTSLLLWLGLGLPRWPTPVRTRSLGSPARAFVRRDLTWSAPLSTQNTNNSYNNHNNNNNRNNSNNNNSNNSKQQARLVECRRVSAAIWPRTPPQLLAS</sequence>
<protein>
    <submittedName>
        <fullName evidence="2">Uncharacterized protein</fullName>
    </submittedName>
</protein>
<comment type="caution">
    <text evidence="2">The sequence shown here is derived from an EMBL/GenBank/DDBJ whole genome shotgun (WGS) entry which is preliminary data.</text>
</comment>
<organism evidence="2 3">
    <name type="scientific">Polarella glacialis</name>
    <name type="common">Dinoflagellate</name>
    <dbReference type="NCBI Taxonomy" id="89957"/>
    <lineage>
        <taxon>Eukaryota</taxon>
        <taxon>Sar</taxon>
        <taxon>Alveolata</taxon>
        <taxon>Dinophyceae</taxon>
        <taxon>Suessiales</taxon>
        <taxon>Suessiaceae</taxon>
        <taxon>Polarella</taxon>
    </lineage>
</organism>
<gene>
    <name evidence="2" type="ORF">PGLA2088_LOCUS20010</name>
</gene>
<name>A0A813JCX5_POLGL</name>
<feature type="region of interest" description="Disordered" evidence="1">
    <location>
        <begin position="78"/>
        <end position="116"/>
    </location>
</feature>
<evidence type="ECO:0000313" key="2">
    <source>
        <dbReference type="EMBL" id="CAE8676741.1"/>
    </source>
</evidence>
<reference evidence="2" key="1">
    <citation type="submission" date="2021-02" db="EMBL/GenBank/DDBJ databases">
        <authorList>
            <person name="Dougan E. K."/>
            <person name="Rhodes N."/>
            <person name="Thang M."/>
            <person name="Chan C."/>
        </authorList>
    </citation>
    <scope>NUCLEOTIDE SEQUENCE</scope>
</reference>
<dbReference type="Proteomes" id="UP000626109">
    <property type="component" value="Unassembled WGS sequence"/>
</dbReference>
<evidence type="ECO:0000256" key="1">
    <source>
        <dbReference type="SAM" id="MobiDB-lite"/>
    </source>
</evidence>
<accession>A0A813JCX5</accession>
<dbReference type="EMBL" id="CAJNNW010025291">
    <property type="protein sequence ID" value="CAE8676741.1"/>
    <property type="molecule type" value="Genomic_DNA"/>
</dbReference>
<feature type="non-terminal residue" evidence="2">
    <location>
        <position position="1"/>
    </location>
</feature>
<feature type="compositionally biased region" description="Low complexity" evidence="1">
    <location>
        <begin position="87"/>
        <end position="112"/>
    </location>
</feature>
<proteinExistence type="predicted"/>
<dbReference type="AlphaFoldDB" id="A0A813JCX5"/>
<evidence type="ECO:0000313" key="3">
    <source>
        <dbReference type="Proteomes" id="UP000626109"/>
    </source>
</evidence>